<feature type="compositionally biased region" description="Basic and acidic residues" evidence="1">
    <location>
        <begin position="68"/>
        <end position="78"/>
    </location>
</feature>
<proteinExistence type="predicted"/>
<feature type="compositionally biased region" description="Polar residues" evidence="1">
    <location>
        <begin position="1"/>
        <end position="10"/>
    </location>
</feature>
<evidence type="ECO:0000313" key="3">
    <source>
        <dbReference type="Proteomes" id="UP000684084"/>
    </source>
</evidence>
<organism evidence="2 3">
    <name type="scientific">Rhizophagus irregularis</name>
    <dbReference type="NCBI Taxonomy" id="588596"/>
    <lineage>
        <taxon>Eukaryota</taxon>
        <taxon>Fungi</taxon>
        <taxon>Fungi incertae sedis</taxon>
        <taxon>Mucoromycota</taxon>
        <taxon>Glomeromycotina</taxon>
        <taxon>Glomeromycetes</taxon>
        <taxon>Glomerales</taxon>
        <taxon>Glomeraceae</taxon>
        <taxon>Rhizophagus</taxon>
    </lineage>
</organism>
<gene>
    <name evidence="2" type="ORF">CHRIB12_LOCUS12689</name>
</gene>
<feature type="region of interest" description="Disordered" evidence="1">
    <location>
        <begin position="1"/>
        <end position="122"/>
    </location>
</feature>
<reference evidence="2" key="1">
    <citation type="submission" date="2020-05" db="EMBL/GenBank/DDBJ databases">
        <authorList>
            <person name="Rincon C."/>
            <person name="Sanders R I."/>
            <person name="Robbins C."/>
            <person name="Chaturvedi A."/>
        </authorList>
    </citation>
    <scope>NUCLEOTIDE SEQUENCE</scope>
    <source>
        <strain evidence="2">CHB12</strain>
    </source>
</reference>
<feature type="compositionally biased region" description="Low complexity" evidence="1">
    <location>
        <begin position="106"/>
        <end position="115"/>
    </location>
</feature>
<sequence>MTAAASSSEPIPTFSPACTPVETPPIRPRKPCATPASIGARITSTSAGALTAPAASDCRHRRSRRRETRSAQCRESRISHRNGAPCGCRHRRSGSPRARRGCAHGRATTPSAPARRPVRASR</sequence>
<dbReference type="AlphaFoldDB" id="A0A916EBZ1"/>
<evidence type="ECO:0000313" key="2">
    <source>
        <dbReference type="EMBL" id="CAB5370583.1"/>
    </source>
</evidence>
<dbReference type="Proteomes" id="UP000684084">
    <property type="component" value="Unassembled WGS sequence"/>
</dbReference>
<name>A0A916EBZ1_9GLOM</name>
<dbReference type="EMBL" id="CAGKOT010000028">
    <property type="protein sequence ID" value="CAB5370583.1"/>
    <property type="molecule type" value="Genomic_DNA"/>
</dbReference>
<evidence type="ECO:0000256" key="1">
    <source>
        <dbReference type="SAM" id="MobiDB-lite"/>
    </source>
</evidence>
<feature type="compositionally biased region" description="Basic residues" evidence="1">
    <location>
        <begin position="88"/>
        <end position="103"/>
    </location>
</feature>
<accession>A0A916EBZ1</accession>
<comment type="caution">
    <text evidence="2">The sequence shown here is derived from an EMBL/GenBank/DDBJ whole genome shotgun (WGS) entry which is preliminary data.</text>
</comment>
<protein>
    <submittedName>
        <fullName evidence="2">Uncharacterized protein</fullName>
    </submittedName>
</protein>